<sequence length="555" mass="62777">MKQLEDALKRQLNEDQAITYPDFDEMWTHIEQAESDSSWLQAGRASAIPRRPRSWSKIAAVVSLSVLVAAAPVYAAIHYDWGNLLRSNEGIQAALDQNLGQHLGQSITKDGVTLTLQTAIVDENRTVILYSLDVGKHRETDFWNVKGMTLKGTNSSYKEGEYNYEQWDEENQRYNGYFESDWTPGQDTAKIILTADAIDLKTVQSKELPLNPASPEVQSFNIGREGMRKIDVQPLVQNKDKLLLLGEVTFDDPLAKAWVYPQIAAYNGTTMVKELPGGTFGEPGDHGEYKLKHFLKADEITPGQTRFKLQYWKQERSIPGPWSFELELSKKQMESGTIIKKLDVPVEPGDTSNTIEKMVITPTQIRLSIRYKGNGAQEQMPYKKSFLLVDGRTLKSGFYYGYSTEDPNLITIRFERPAGLLVDEGTPITFVGKYKVTIHTEDKAPTLLKNISTEKQTLIRDVGGYPVEWTYYMQGKDLYIETGSDDPHFGGINQTNMGGKYNDPLGKPVTTNFREDGNNKAIDVYKNFKGTEASVYMYFYTTDDPDKETRVQLQP</sequence>
<dbReference type="Proteomes" id="UP000186058">
    <property type="component" value="Unassembled WGS sequence"/>
</dbReference>
<accession>A0ABX3ETB0</accession>
<proteinExistence type="predicted"/>
<keyword evidence="4" id="KW-1185">Reference proteome</keyword>
<evidence type="ECO:0000256" key="1">
    <source>
        <dbReference type="SAM" id="Phobius"/>
    </source>
</evidence>
<feature type="transmembrane region" description="Helical" evidence="1">
    <location>
        <begin position="58"/>
        <end position="77"/>
    </location>
</feature>
<keyword evidence="1" id="KW-0812">Transmembrane</keyword>
<feature type="domain" description="DUF4179" evidence="2">
    <location>
        <begin position="53"/>
        <end position="132"/>
    </location>
</feature>
<evidence type="ECO:0000313" key="4">
    <source>
        <dbReference type="Proteomes" id="UP000186058"/>
    </source>
</evidence>
<evidence type="ECO:0000313" key="3">
    <source>
        <dbReference type="EMBL" id="OKP91175.1"/>
    </source>
</evidence>
<comment type="caution">
    <text evidence="3">The sequence shown here is derived from an EMBL/GenBank/DDBJ whole genome shotgun (WGS) entry which is preliminary data.</text>
</comment>
<name>A0ABX3ETB0_9BACL</name>
<dbReference type="InterPro" id="IPR025436">
    <property type="entry name" value="DUF4179"/>
</dbReference>
<reference evidence="3 4" key="1">
    <citation type="submission" date="2016-03" db="EMBL/GenBank/DDBJ databases">
        <authorList>
            <person name="Sant'Anna F.H."/>
            <person name="Ambrosini A."/>
            <person name="Souza R."/>
            <person name="Bach E."/>
            <person name="Fernandes G."/>
            <person name="Balsanelli E."/>
            <person name="Baura V.A."/>
            <person name="Souza E.M."/>
            <person name="Passaglia L."/>
        </authorList>
    </citation>
    <scope>NUCLEOTIDE SEQUENCE [LARGE SCALE GENOMIC DNA]</scope>
    <source>
        <strain evidence="3 4">P26E</strain>
    </source>
</reference>
<dbReference type="Pfam" id="PF13786">
    <property type="entry name" value="DUF4179"/>
    <property type="match status" value="1"/>
</dbReference>
<dbReference type="RefSeq" id="WP_074106764.1">
    <property type="nucleotide sequence ID" value="NZ_LVWI01000002.1"/>
</dbReference>
<keyword evidence="1" id="KW-0472">Membrane</keyword>
<keyword evidence="1" id="KW-1133">Transmembrane helix</keyword>
<protein>
    <submittedName>
        <fullName evidence="3">RNA polymerase subunit sigma</fullName>
    </submittedName>
</protein>
<dbReference type="Gene3D" id="2.60.40.1630">
    <property type="entry name" value="bacillus anthracis domain"/>
    <property type="match status" value="1"/>
</dbReference>
<organism evidence="3 4">
    <name type="scientific">Paenibacillus helianthi</name>
    <dbReference type="NCBI Taxonomy" id="1349432"/>
    <lineage>
        <taxon>Bacteria</taxon>
        <taxon>Bacillati</taxon>
        <taxon>Bacillota</taxon>
        <taxon>Bacilli</taxon>
        <taxon>Bacillales</taxon>
        <taxon>Paenibacillaceae</taxon>
        <taxon>Paenibacillus</taxon>
    </lineage>
</organism>
<evidence type="ECO:0000259" key="2">
    <source>
        <dbReference type="Pfam" id="PF13786"/>
    </source>
</evidence>
<gene>
    <name evidence="3" type="ORF">A3844_04925</name>
</gene>
<dbReference type="EMBL" id="LVWI01000002">
    <property type="protein sequence ID" value="OKP91175.1"/>
    <property type="molecule type" value="Genomic_DNA"/>
</dbReference>